<keyword evidence="5" id="KW-1185">Reference proteome</keyword>
<name>A0ABQ9JCB4_9CUCU</name>
<evidence type="ECO:0000256" key="2">
    <source>
        <dbReference type="ARBA" id="ARBA00022723"/>
    </source>
</evidence>
<dbReference type="EMBL" id="JAPWTJ010000885">
    <property type="protein sequence ID" value="KAJ8975052.1"/>
    <property type="molecule type" value="Genomic_DNA"/>
</dbReference>
<protein>
    <recommendedName>
        <fullName evidence="3">DDE Tnp4 domain-containing protein</fullName>
    </recommendedName>
</protein>
<reference evidence="4" key="1">
    <citation type="journal article" date="2023" name="Insect Mol. Biol.">
        <title>Genome sequencing provides insights into the evolution of gene families encoding plant cell wall-degrading enzymes in longhorned beetles.</title>
        <authorList>
            <person name="Shin N.R."/>
            <person name="Okamura Y."/>
            <person name="Kirsch R."/>
            <person name="Pauchet Y."/>
        </authorList>
    </citation>
    <scope>NUCLEOTIDE SEQUENCE</scope>
    <source>
        <strain evidence="4">MMC_N1</strain>
    </source>
</reference>
<keyword evidence="2" id="KW-0479">Metal-binding</keyword>
<evidence type="ECO:0000313" key="4">
    <source>
        <dbReference type="EMBL" id="KAJ8975052.1"/>
    </source>
</evidence>
<accession>A0ABQ9JCB4</accession>
<dbReference type="Pfam" id="PF13359">
    <property type="entry name" value="DDE_Tnp_4"/>
    <property type="match status" value="1"/>
</dbReference>
<evidence type="ECO:0000313" key="5">
    <source>
        <dbReference type="Proteomes" id="UP001162164"/>
    </source>
</evidence>
<organism evidence="4 5">
    <name type="scientific">Molorchus minor</name>
    <dbReference type="NCBI Taxonomy" id="1323400"/>
    <lineage>
        <taxon>Eukaryota</taxon>
        <taxon>Metazoa</taxon>
        <taxon>Ecdysozoa</taxon>
        <taxon>Arthropoda</taxon>
        <taxon>Hexapoda</taxon>
        <taxon>Insecta</taxon>
        <taxon>Pterygota</taxon>
        <taxon>Neoptera</taxon>
        <taxon>Endopterygota</taxon>
        <taxon>Coleoptera</taxon>
        <taxon>Polyphaga</taxon>
        <taxon>Cucujiformia</taxon>
        <taxon>Chrysomeloidea</taxon>
        <taxon>Cerambycidae</taxon>
        <taxon>Lamiinae</taxon>
        <taxon>Monochamini</taxon>
        <taxon>Molorchus</taxon>
    </lineage>
</organism>
<gene>
    <name evidence="4" type="ORF">NQ317_010566</name>
</gene>
<evidence type="ECO:0000256" key="1">
    <source>
        <dbReference type="ARBA" id="ARBA00001968"/>
    </source>
</evidence>
<dbReference type="InterPro" id="IPR027806">
    <property type="entry name" value="HARBI1_dom"/>
</dbReference>
<comment type="cofactor">
    <cofactor evidence="1">
        <name>a divalent metal cation</name>
        <dbReference type="ChEBI" id="CHEBI:60240"/>
    </cofactor>
</comment>
<feature type="domain" description="DDE Tnp4" evidence="3">
    <location>
        <begin position="38"/>
        <end position="135"/>
    </location>
</feature>
<dbReference type="Proteomes" id="UP001162164">
    <property type="component" value="Unassembled WGS sequence"/>
</dbReference>
<sequence>MLDALEAGLCEVCKDVDAALIFLGHVNSFTTLSFSYRLDGKHVVIEKPPRSGSLFFNYKHQHSIVLLALVDATYRFVTVDVGAYGTNSDGGIFSSSALGKKLCANKLNFPPDKALPNSNTVLPCVIVADAAFPLKR</sequence>
<evidence type="ECO:0000259" key="3">
    <source>
        <dbReference type="Pfam" id="PF13359"/>
    </source>
</evidence>
<comment type="caution">
    <text evidence="4">The sequence shown here is derived from an EMBL/GenBank/DDBJ whole genome shotgun (WGS) entry which is preliminary data.</text>
</comment>
<proteinExistence type="predicted"/>